<dbReference type="EMBL" id="CP046620">
    <property type="protein sequence ID" value="QHQ35260.1"/>
    <property type="molecule type" value="Genomic_DNA"/>
</dbReference>
<accession>A0A6P1T073</accession>
<reference evidence="2 3" key="1">
    <citation type="submission" date="2019-12" db="EMBL/GenBank/DDBJ databases">
        <title>Complete genome sequence of Algicella marina strain 9Alg 56(T) isolated from the red alga Tichocarpus crinitus.</title>
        <authorList>
            <person name="Kim S.-G."/>
            <person name="Nedashkovskaya O.I."/>
        </authorList>
    </citation>
    <scope>NUCLEOTIDE SEQUENCE [LARGE SCALE GENOMIC DNA]</scope>
    <source>
        <strain evidence="2 3">9Alg 56</strain>
    </source>
</reference>
<feature type="chain" id="PRO_5027060245" evidence="1">
    <location>
        <begin position="24"/>
        <end position="354"/>
    </location>
</feature>
<evidence type="ECO:0000313" key="3">
    <source>
        <dbReference type="Proteomes" id="UP000464495"/>
    </source>
</evidence>
<dbReference type="InterPro" id="IPR006311">
    <property type="entry name" value="TAT_signal"/>
</dbReference>
<dbReference type="KEGG" id="amaq:GO499_08635"/>
<dbReference type="Pfam" id="PF07433">
    <property type="entry name" value="DUF1513"/>
    <property type="match status" value="1"/>
</dbReference>
<dbReference type="AlphaFoldDB" id="A0A6P1T073"/>
<organism evidence="2 3">
    <name type="scientific">Algicella marina</name>
    <dbReference type="NCBI Taxonomy" id="2683284"/>
    <lineage>
        <taxon>Bacteria</taxon>
        <taxon>Pseudomonadati</taxon>
        <taxon>Pseudomonadota</taxon>
        <taxon>Alphaproteobacteria</taxon>
        <taxon>Rhodobacterales</taxon>
        <taxon>Paracoccaceae</taxon>
        <taxon>Algicella</taxon>
    </lineage>
</organism>
<dbReference type="InterPro" id="IPR011044">
    <property type="entry name" value="Quino_amine_DH_bsu"/>
</dbReference>
<protein>
    <submittedName>
        <fullName evidence="2">DUF1513 domain-containing protein</fullName>
    </submittedName>
</protein>
<dbReference type="InterPro" id="IPR008311">
    <property type="entry name" value="UCP028101"/>
</dbReference>
<proteinExistence type="predicted"/>
<dbReference type="SUPFAM" id="SSF50969">
    <property type="entry name" value="YVTN repeat-like/Quinoprotein amine dehydrogenase"/>
    <property type="match status" value="1"/>
</dbReference>
<dbReference type="RefSeq" id="WP_161861826.1">
    <property type="nucleotide sequence ID" value="NZ_CP046620.1"/>
</dbReference>
<evidence type="ECO:0000313" key="2">
    <source>
        <dbReference type="EMBL" id="QHQ35260.1"/>
    </source>
</evidence>
<sequence>MATRRTFLKGLAAAGLTPHATWAAAGGPAFLTAGMETGGSYVLCGLDINGEIIFRLPLPDRGHAAAAHPRRPEAVAFARRPGTFAMVLDCGNGVVKAMLEAPSGRHFYGHGEFSKDGETLYTTENGFQTGVGYIGVWDARDYRRIGEFSSGGIGPHDIKRLPGSDMLVVANGGIDTHPDSGRTKLNLPTMKPNLSYVSDGQIRDQVELLSDWHKNSIRHLAVAEDGMVAFGMQWEGEGLSPPLIGLHQIGSEPRFLCAADEIHEEMQGYVGSIALSKSGDAVAATSPRGGVVQIFATRTGNLVDNLREKDVGGIATLEESFAITSGNGIFRSSNEDHKTNISQGVAWDNHLISV</sequence>
<dbReference type="PIRSF" id="PIRSF028101">
    <property type="entry name" value="UCP028101"/>
    <property type="match status" value="1"/>
</dbReference>
<keyword evidence="1" id="KW-0732">Signal</keyword>
<gene>
    <name evidence="2" type="ORF">GO499_08635</name>
</gene>
<dbReference type="PROSITE" id="PS51318">
    <property type="entry name" value="TAT"/>
    <property type="match status" value="1"/>
</dbReference>
<dbReference type="Proteomes" id="UP000464495">
    <property type="component" value="Chromosome"/>
</dbReference>
<name>A0A6P1T073_9RHOB</name>
<keyword evidence="3" id="KW-1185">Reference proteome</keyword>
<evidence type="ECO:0000256" key="1">
    <source>
        <dbReference type="SAM" id="SignalP"/>
    </source>
</evidence>
<feature type="signal peptide" evidence="1">
    <location>
        <begin position="1"/>
        <end position="23"/>
    </location>
</feature>